<dbReference type="GO" id="GO:0005737">
    <property type="term" value="C:cytoplasm"/>
    <property type="evidence" value="ECO:0007669"/>
    <property type="project" value="TreeGrafter"/>
</dbReference>
<dbReference type="InterPro" id="IPR041107">
    <property type="entry name" value="Rimk_N"/>
</dbReference>
<dbReference type="GO" id="GO:0018169">
    <property type="term" value="F:ribosomal S6-glutamic acid ligase activity"/>
    <property type="evidence" value="ECO:0007669"/>
    <property type="project" value="TreeGrafter"/>
</dbReference>
<proteinExistence type="predicted"/>
<dbReference type="PROSITE" id="PS50975">
    <property type="entry name" value="ATP_GRASP"/>
    <property type="match status" value="1"/>
</dbReference>
<keyword evidence="5 10" id="KW-0547">Nucleotide-binding</keyword>
<dbReference type="RefSeq" id="WP_092791848.1">
    <property type="nucleotide sequence ID" value="NZ_FNXF01000004.1"/>
</dbReference>
<evidence type="ECO:0000256" key="10">
    <source>
        <dbReference type="PROSITE-ProRule" id="PRU00409"/>
    </source>
</evidence>
<evidence type="ECO:0000256" key="3">
    <source>
        <dbReference type="ARBA" id="ARBA00022598"/>
    </source>
</evidence>
<dbReference type="STRING" id="173990.SAMN05660691_01483"/>
<evidence type="ECO:0000259" key="11">
    <source>
        <dbReference type="PROSITE" id="PS50975"/>
    </source>
</evidence>
<dbReference type="InterPro" id="IPR013651">
    <property type="entry name" value="ATP-grasp_RimK-type"/>
</dbReference>
<evidence type="ECO:0000256" key="9">
    <source>
        <dbReference type="ARBA" id="ARBA00023211"/>
    </source>
</evidence>
<keyword evidence="9" id="KW-0464">Manganese</keyword>
<protein>
    <submittedName>
        <fullName evidence="12">Ribosomal protein S6--L-glutamate ligase</fullName>
    </submittedName>
</protein>
<evidence type="ECO:0000256" key="2">
    <source>
        <dbReference type="ARBA" id="ARBA00001946"/>
    </source>
</evidence>
<dbReference type="GO" id="GO:0046872">
    <property type="term" value="F:metal ion binding"/>
    <property type="evidence" value="ECO:0007669"/>
    <property type="project" value="UniProtKB-KW"/>
</dbReference>
<evidence type="ECO:0000313" key="12">
    <source>
        <dbReference type="EMBL" id="SEH79575.1"/>
    </source>
</evidence>
<dbReference type="GO" id="GO:0009432">
    <property type="term" value="P:SOS response"/>
    <property type="evidence" value="ECO:0007669"/>
    <property type="project" value="TreeGrafter"/>
</dbReference>
<dbReference type="Proteomes" id="UP000199371">
    <property type="component" value="Unassembled WGS sequence"/>
</dbReference>
<name>A0A1H6L2K4_9GAMM</name>
<evidence type="ECO:0000256" key="1">
    <source>
        <dbReference type="ARBA" id="ARBA00001936"/>
    </source>
</evidence>
<keyword evidence="13" id="KW-1185">Reference proteome</keyword>
<evidence type="ECO:0000256" key="7">
    <source>
        <dbReference type="ARBA" id="ARBA00022842"/>
    </source>
</evidence>
<evidence type="ECO:0000313" key="13">
    <source>
        <dbReference type="Proteomes" id="UP000199371"/>
    </source>
</evidence>
<dbReference type="SUPFAM" id="SSF56059">
    <property type="entry name" value="Glutathione synthetase ATP-binding domain-like"/>
    <property type="match status" value="1"/>
</dbReference>
<evidence type="ECO:0000256" key="8">
    <source>
        <dbReference type="ARBA" id="ARBA00022917"/>
    </source>
</evidence>
<dbReference type="GO" id="GO:0006412">
    <property type="term" value="P:translation"/>
    <property type="evidence" value="ECO:0007669"/>
    <property type="project" value="UniProtKB-KW"/>
</dbReference>
<dbReference type="EMBL" id="FNXF01000004">
    <property type="protein sequence ID" value="SEH79575.1"/>
    <property type="molecule type" value="Genomic_DNA"/>
</dbReference>
<comment type="cofactor">
    <cofactor evidence="1">
        <name>Mn(2+)</name>
        <dbReference type="ChEBI" id="CHEBI:29035"/>
    </cofactor>
</comment>
<keyword evidence="12" id="KW-0687">Ribonucleoprotein</keyword>
<dbReference type="PANTHER" id="PTHR21621:SF7">
    <property type="entry name" value="RIBOSOMAL PROTEIN BS6--L-GLUTAMATE LIGASE"/>
    <property type="match status" value="1"/>
</dbReference>
<keyword evidence="3 12" id="KW-0436">Ligase</keyword>
<comment type="cofactor">
    <cofactor evidence="2">
        <name>Mg(2+)</name>
        <dbReference type="ChEBI" id="CHEBI:18420"/>
    </cofactor>
</comment>
<dbReference type="GO" id="GO:0005840">
    <property type="term" value="C:ribosome"/>
    <property type="evidence" value="ECO:0007669"/>
    <property type="project" value="UniProtKB-KW"/>
</dbReference>
<keyword evidence="7" id="KW-0460">Magnesium</keyword>
<dbReference type="Gene3D" id="3.30.1490.20">
    <property type="entry name" value="ATP-grasp fold, A domain"/>
    <property type="match status" value="1"/>
</dbReference>
<sequence length="317" mass="34738">MNICILSTDQEKDDHRLLEAARAKGHTAELYNIRDISMVLDTDKPTICWRDKDITKTFDAIIPRLNVNFTDYGTNVLQQFICGRTYVSESPAALRLGRDKLKCLQYLLARGLPFPATGIAYTPHGFRQLAKVIGMPMIIKLIESTEGTGIFLVNSLKEMDNIVRTFSQLGASYIIQRFVAEAAGTDIRAFVVGGKVVASMCRRSQDGDFRSNVALGGCSEPYKLTAAEEQMVLSATASIGINVSGVDFVRSNQGPLLLEINVSPDFTGEQGIEKITGINIADAIIDFAVSQVHGFYEQRFSSARVLESPRGILCADG</sequence>
<organism evidence="12 13">
    <name type="scientific">Rheinheimera pacifica</name>
    <dbReference type="NCBI Taxonomy" id="173990"/>
    <lineage>
        <taxon>Bacteria</taxon>
        <taxon>Pseudomonadati</taxon>
        <taxon>Pseudomonadota</taxon>
        <taxon>Gammaproteobacteria</taxon>
        <taxon>Chromatiales</taxon>
        <taxon>Chromatiaceae</taxon>
        <taxon>Rheinheimera</taxon>
    </lineage>
</organism>
<keyword evidence="12" id="KW-0689">Ribosomal protein</keyword>
<dbReference type="Pfam" id="PF18030">
    <property type="entry name" value="Rimk_N"/>
    <property type="match status" value="1"/>
</dbReference>
<dbReference type="NCBIfam" id="TIGR00768">
    <property type="entry name" value="rimK_fam"/>
    <property type="match status" value="1"/>
</dbReference>
<keyword evidence="6 10" id="KW-0067">ATP-binding</keyword>
<evidence type="ECO:0000256" key="4">
    <source>
        <dbReference type="ARBA" id="ARBA00022723"/>
    </source>
</evidence>
<evidence type="ECO:0000256" key="6">
    <source>
        <dbReference type="ARBA" id="ARBA00022840"/>
    </source>
</evidence>
<keyword evidence="8" id="KW-0648">Protein biosynthesis</keyword>
<reference evidence="13" key="1">
    <citation type="submission" date="2016-10" db="EMBL/GenBank/DDBJ databases">
        <authorList>
            <person name="Varghese N."/>
            <person name="Submissions S."/>
        </authorList>
    </citation>
    <scope>NUCLEOTIDE SEQUENCE [LARGE SCALE GENOMIC DNA]</scope>
    <source>
        <strain evidence="13">DSM 17616</strain>
    </source>
</reference>
<accession>A0A1H6L2K4</accession>
<dbReference type="Gene3D" id="3.30.470.20">
    <property type="entry name" value="ATP-grasp fold, B domain"/>
    <property type="match status" value="1"/>
</dbReference>
<dbReference type="Pfam" id="PF08443">
    <property type="entry name" value="RimK"/>
    <property type="match status" value="1"/>
</dbReference>
<dbReference type="GO" id="GO:0005524">
    <property type="term" value="F:ATP binding"/>
    <property type="evidence" value="ECO:0007669"/>
    <property type="project" value="UniProtKB-UniRule"/>
</dbReference>
<evidence type="ECO:0000256" key="5">
    <source>
        <dbReference type="ARBA" id="ARBA00022741"/>
    </source>
</evidence>
<dbReference type="PANTHER" id="PTHR21621">
    <property type="entry name" value="RIBOSOMAL PROTEIN S6 MODIFICATION PROTEIN"/>
    <property type="match status" value="1"/>
</dbReference>
<keyword evidence="4" id="KW-0479">Metal-binding</keyword>
<dbReference type="Gene3D" id="3.40.50.20">
    <property type="match status" value="1"/>
</dbReference>
<dbReference type="InterPro" id="IPR013815">
    <property type="entry name" value="ATP_grasp_subdomain_1"/>
</dbReference>
<dbReference type="OrthoDB" id="6256797at2"/>
<feature type="domain" description="ATP-grasp" evidence="11">
    <location>
        <begin position="104"/>
        <end position="289"/>
    </location>
</feature>
<gene>
    <name evidence="12" type="ORF">SAMN05660691_01483</name>
</gene>
<dbReference type="InterPro" id="IPR011761">
    <property type="entry name" value="ATP-grasp"/>
</dbReference>
<dbReference type="AlphaFoldDB" id="A0A1H6L2K4"/>
<dbReference type="InterPro" id="IPR004666">
    <property type="entry name" value="Rp_bS6_RimK/Lys_biosynth_LsyX"/>
</dbReference>